<keyword evidence="1" id="KW-0812">Transmembrane</keyword>
<sequence>MAHLGGMVPAPPRARGLALTTPAGKRGSGFQGAAFYRELWFFVLVALLALVLLAIFLSLLLQRKIHKEPYVRERPPLVALQKRTSAQSGYPSGETQLFDSVADISDVSSSVTLKSYTMHLEGLAHSRVPRSGTPGSLRSSHSLSVPGQGQASWACSQGTLHRSVSQLLDVADKKALTDGVLWETVMGHEGGLYVDEEDLMNAIKGFSSVTKERTAFTDTHL</sequence>
<evidence type="ECO:0000313" key="3">
    <source>
        <dbReference type="RefSeq" id="XP_060035197.1"/>
    </source>
</evidence>
<evidence type="ECO:0000256" key="1">
    <source>
        <dbReference type="SAM" id="Phobius"/>
    </source>
</evidence>
<proteinExistence type="predicted"/>
<keyword evidence="1" id="KW-0472">Membrane</keyword>
<organism evidence="2 3">
    <name type="scientific">Erinaceus europaeus</name>
    <name type="common">Western European hedgehog</name>
    <dbReference type="NCBI Taxonomy" id="9365"/>
    <lineage>
        <taxon>Eukaryota</taxon>
        <taxon>Metazoa</taxon>
        <taxon>Chordata</taxon>
        <taxon>Craniata</taxon>
        <taxon>Vertebrata</taxon>
        <taxon>Euteleostomi</taxon>
        <taxon>Mammalia</taxon>
        <taxon>Eutheria</taxon>
        <taxon>Laurasiatheria</taxon>
        <taxon>Eulipotyphla</taxon>
        <taxon>Erinaceidae</taxon>
        <taxon>Erinaceinae</taxon>
        <taxon>Erinaceus</taxon>
    </lineage>
</organism>
<dbReference type="GeneID" id="103117326"/>
<name>A0ABM3WF95_ERIEU</name>
<protein>
    <submittedName>
        <fullName evidence="3">Usherin-like</fullName>
    </submittedName>
</protein>
<accession>A0ABM3WF95</accession>
<feature type="transmembrane region" description="Helical" evidence="1">
    <location>
        <begin position="39"/>
        <end position="61"/>
    </location>
</feature>
<reference evidence="3" key="1">
    <citation type="submission" date="2025-08" db="UniProtKB">
        <authorList>
            <consortium name="RefSeq"/>
        </authorList>
    </citation>
    <scope>IDENTIFICATION</scope>
</reference>
<dbReference type="RefSeq" id="XP_060035197.1">
    <property type="nucleotide sequence ID" value="XM_060179214.1"/>
</dbReference>
<gene>
    <name evidence="3" type="primary">LOC103117326</name>
</gene>
<keyword evidence="1" id="KW-1133">Transmembrane helix</keyword>
<keyword evidence="2" id="KW-1185">Reference proteome</keyword>
<dbReference type="Proteomes" id="UP001652624">
    <property type="component" value="Chromosome 19"/>
</dbReference>
<evidence type="ECO:0000313" key="2">
    <source>
        <dbReference type="Proteomes" id="UP001652624"/>
    </source>
</evidence>